<dbReference type="EMBL" id="LWDD02002240">
    <property type="protein sequence ID" value="KAE8241712.1"/>
    <property type="molecule type" value="Genomic_DNA"/>
</dbReference>
<accession>A0A8T8SKS3</accession>
<name>A0A8T8SKS3_9BASI</name>
<dbReference type="Proteomes" id="UP000077671">
    <property type="component" value="Unassembled WGS sequence"/>
</dbReference>
<sequence length="255" mass="27158">MLTNSEASLAYGTAMAEATARDGAVDALVDVLGPKPRWADIYWQLVVRRPGSLVNAAKIRTALAQGRWRQTEVERTDEELVIGLTAIGRFDEARQLADALHPTKRINGDLLNNGGFSQEKALAPFDWRLATLGNLGASIDARNGQLLISAVGGARGSAAGQIVQLVPGNYRLAWNLSSSAPMSADAVRVRIFCAEPGVESGTEISTPLLAGKRSSKVKVAAGICRWHWFSIEVALPDDALGIDVMVSEISLVPAS</sequence>
<evidence type="ECO:0000313" key="2">
    <source>
        <dbReference type="Proteomes" id="UP000077671"/>
    </source>
</evidence>
<dbReference type="AlphaFoldDB" id="A0A8T8SKS3"/>
<reference evidence="1" key="2">
    <citation type="journal article" date="2019" name="IMA Fungus">
        <title>Genome sequencing and comparison of five Tilletia species to identify candidate genes for the detection of regulated species infecting wheat.</title>
        <authorList>
            <person name="Nguyen H.D.T."/>
            <person name="Sultana T."/>
            <person name="Kesanakurti P."/>
            <person name="Hambleton S."/>
        </authorList>
    </citation>
    <scope>NUCLEOTIDE SEQUENCE</scope>
    <source>
        <strain evidence="1">DAOMC 238032</strain>
    </source>
</reference>
<evidence type="ECO:0000313" key="1">
    <source>
        <dbReference type="EMBL" id="KAE8241712.1"/>
    </source>
</evidence>
<protein>
    <submittedName>
        <fullName evidence="1">Uncharacterized protein</fullName>
    </submittedName>
</protein>
<reference evidence="1" key="1">
    <citation type="submission" date="2016-04" db="EMBL/GenBank/DDBJ databases">
        <authorList>
            <person name="Nguyen H.D."/>
            <person name="Kesanakurti P."/>
            <person name="Cullis J."/>
            <person name="Levesque C.A."/>
            <person name="Hambleton S."/>
        </authorList>
    </citation>
    <scope>NUCLEOTIDE SEQUENCE</scope>
    <source>
        <strain evidence="1">DAOMC 238032</strain>
    </source>
</reference>
<gene>
    <name evidence="1" type="ORF">A4X03_0g8104</name>
</gene>
<organism evidence="1 2">
    <name type="scientific">Tilletia caries</name>
    <name type="common">wheat bunt fungus</name>
    <dbReference type="NCBI Taxonomy" id="13290"/>
    <lineage>
        <taxon>Eukaryota</taxon>
        <taxon>Fungi</taxon>
        <taxon>Dikarya</taxon>
        <taxon>Basidiomycota</taxon>
        <taxon>Ustilaginomycotina</taxon>
        <taxon>Exobasidiomycetes</taxon>
        <taxon>Tilletiales</taxon>
        <taxon>Tilletiaceae</taxon>
        <taxon>Tilletia</taxon>
    </lineage>
</organism>
<proteinExistence type="predicted"/>
<comment type="caution">
    <text evidence="1">The sequence shown here is derived from an EMBL/GenBank/DDBJ whole genome shotgun (WGS) entry which is preliminary data.</text>
</comment>